<evidence type="ECO:0000313" key="3">
    <source>
        <dbReference type="Proteomes" id="UP000294830"/>
    </source>
</evidence>
<sequence>MSYKQPTTLRNTASLILLLLLSSISYAQKFDADATYTNAIKSYKGKDYQTAAKLFSQVIDSCGNDISSSRLYNGACIYALNKDTANALKTLNILADKRFYYNYQHIAVDGDLACLHSLPEWKSILEKVKLNEVTLPQRTKEEAKDELLKAKAILDKDNGKLWGENIWSDKTIVLGNNGEIYSLYPLKGSSTSDSVLYFKKVAPNELSQGNTAQKYEGEMFATIMHSYLNYNSATIIHELFHVLQHRHIKLYGNQIDYLDNYDAREWLRLEYQALRNALKSANELKEKSIVEGYLRDAFIFRKLRQDKYNSFLKEELEIETLEGTASYTGYILSTYPNKYQEAINEIDKREAADTYTRPFPYATGLAYGLLFDHLNVQWRNGLDQVYNFLEIYEKRCLGKALHFTSKDVDNAKNRNNYNGIHKLETERKETNEKNIAYYTNIFFKKPTLSVLLADNNFAQSYDMNGTLRLKDKGTVYSSISGRDTQGKNFGNFSTIEGKAALGVSGILIKHEDKNTWFIFPLPTDIKGNTIVGEHYTIELKEGWTVEKVDKKGNLRIVKVQ</sequence>
<accession>A0A4R2EMF4</accession>
<dbReference type="Proteomes" id="UP000294830">
    <property type="component" value="Unassembled WGS sequence"/>
</dbReference>
<protein>
    <recommendedName>
        <fullName evidence="4">Tetratricopeptide repeat protein</fullName>
    </recommendedName>
</protein>
<reference evidence="2 3" key="1">
    <citation type="submission" date="2019-03" db="EMBL/GenBank/DDBJ databases">
        <title>Genomic Encyclopedia of Archaeal and Bacterial Type Strains, Phase II (KMG-II): from individual species to whole genera.</title>
        <authorList>
            <person name="Goeker M."/>
        </authorList>
    </citation>
    <scope>NUCLEOTIDE SEQUENCE [LARGE SCALE GENOMIC DNA]</scope>
    <source>
        <strain evidence="2 3">RL-C</strain>
    </source>
</reference>
<feature type="chain" id="PRO_5020965124" description="Tetratricopeptide repeat protein" evidence="1">
    <location>
        <begin position="28"/>
        <end position="560"/>
    </location>
</feature>
<evidence type="ECO:0008006" key="4">
    <source>
        <dbReference type="Google" id="ProtNLM"/>
    </source>
</evidence>
<feature type="signal peptide" evidence="1">
    <location>
        <begin position="1"/>
        <end position="27"/>
    </location>
</feature>
<comment type="caution">
    <text evidence="2">The sequence shown here is derived from an EMBL/GenBank/DDBJ whole genome shotgun (WGS) entry which is preliminary data.</text>
</comment>
<name>A0A4R2EMF4_9BACT</name>
<proteinExistence type="predicted"/>
<gene>
    <name evidence="2" type="ORF">CLV25_106158</name>
</gene>
<keyword evidence="3" id="KW-1185">Reference proteome</keyword>
<evidence type="ECO:0000313" key="2">
    <source>
        <dbReference type="EMBL" id="TCN68576.1"/>
    </source>
</evidence>
<keyword evidence="1" id="KW-0732">Signal</keyword>
<dbReference type="AlphaFoldDB" id="A0A4R2EMF4"/>
<dbReference type="EMBL" id="SLWB01000006">
    <property type="protein sequence ID" value="TCN68576.1"/>
    <property type="molecule type" value="Genomic_DNA"/>
</dbReference>
<evidence type="ECO:0000256" key="1">
    <source>
        <dbReference type="SAM" id="SignalP"/>
    </source>
</evidence>
<organism evidence="2 3">
    <name type="scientific">Acetobacteroides hydrogenigenes</name>
    <dbReference type="NCBI Taxonomy" id="979970"/>
    <lineage>
        <taxon>Bacteria</taxon>
        <taxon>Pseudomonadati</taxon>
        <taxon>Bacteroidota</taxon>
        <taxon>Bacteroidia</taxon>
        <taxon>Bacteroidales</taxon>
        <taxon>Rikenellaceae</taxon>
        <taxon>Acetobacteroides</taxon>
    </lineage>
</organism>